<accession>A0A4Y2FMR2</accession>
<dbReference type="EMBL" id="BGPR01000991">
    <property type="protein sequence ID" value="GBM42317.1"/>
    <property type="molecule type" value="Genomic_DNA"/>
</dbReference>
<gene>
    <name evidence="1" type="ORF">AVEN_235024_1</name>
</gene>
<evidence type="ECO:0000313" key="1">
    <source>
        <dbReference type="EMBL" id="GBM42317.1"/>
    </source>
</evidence>
<keyword evidence="2" id="KW-1185">Reference proteome</keyword>
<sequence length="95" mass="10882">MAPSADLQLYVNYIDENYYKFQNRTEPAALSEYCNKDGDEQLDLYDKIIDAYKSLEKLVCAQPDQAALCSRGGDCIDCVFLYLEETFPDDDCKID</sequence>
<name>A0A4Y2FMR2_ARAVE</name>
<dbReference type="AlphaFoldDB" id="A0A4Y2FMR2"/>
<protein>
    <submittedName>
        <fullName evidence="1">Uncharacterized protein</fullName>
    </submittedName>
</protein>
<organism evidence="1 2">
    <name type="scientific">Araneus ventricosus</name>
    <name type="common">Orbweaver spider</name>
    <name type="synonym">Epeira ventricosa</name>
    <dbReference type="NCBI Taxonomy" id="182803"/>
    <lineage>
        <taxon>Eukaryota</taxon>
        <taxon>Metazoa</taxon>
        <taxon>Ecdysozoa</taxon>
        <taxon>Arthropoda</taxon>
        <taxon>Chelicerata</taxon>
        <taxon>Arachnida</taxon>
        <taxon>Araneae</taxon>
        <taxon>Araneomorphae</taxon>
        <taxon>Entelegynae</taxon>
        <taxon>Araneoidea</taxon>
        <taxon>Araneidae</taxon>
        <taxon>Araneus</taxon>
    </lineage>
</organism>
<comment type="caution">
    <text evidence="1">The sequence shown here is derived from an EMBL/GenBank/DDBJ whole genome shotgun (WGS) entry which is preliminary data.</text>
</comment>
<proteinExistence type="predicted"/>
<evidence type="ECO:0000313" key="2">
    <source>
        <dbReference type="Proteomes" id="UP000499080"/>
    </source>
</evidence>
<reference evidence="1 2" key="1">
    <citation type="journal article" date="2019" name="Sci. Rep.">
        <title>Orb-weaving spider Araneus ventricosus genome elucidates the spidroin gene catalogue.</title>
        <authorList>
            <person name="Kono N."/>
            <person name="Nakamura H."/>
            <person name="Ohtoshi R."/>
            <person name="Moran D.A.P."/>
            <person name="Shinohara A."/>
            <person name="Yoshida Y."/>
            <person name="Fujiwara M."/>
            <person name="Mori M."/>
            <person name="Tomita M."/>
            <person name="Arakawa K."/>
        </authorList>
    </citation>
    <scope>NUCLEOTIDE SEQUENCE [LARGE SCALE GENOMIC DNA]</scope>
</reference>
<dbReference type="Proteomes" id="UP000499080">
    <property type="component" value="Unassembled WGS sequence"/>
</dbReference>